<dbReference type="Proteomes" id="UP001276150">
    <property type="component" value="Unassembled WGS sequence"/>
</dbReference>
<evidence type="ECO:0000313" key="3">
    <source>
        <dbReference type="Proteomes" id="UP001276150"/>
    </source>
</evidence>
<evidence type="ECO:0000313" key="2">
    <source>
        <dbReference type="EMBL" id="MDV6374857.1"/>
    </source>
</evidence>
<comment type="caution">
    <text evidence="2">The sequence shown here is derived from an EMBL/GenBank/DDBJ whole genome shotgun (WGS) entry which is preliminary data.</text>
</comment>
<feature type="region of interest" description="Disordered" evidence="1">
    <location>
        <begin position="1"/>
        <end position="20"/>
    </location>
</feature>
<proteinExistence type="predicted"/>
<dbReference type="RefSeq" id="WP_317640183.1">
    <property type="nucleotide sequence ID" value="NZ_JAPMIV010000015.1"/>
</dbReference>
<accession>A0ABU4DSA1</accession>
<reference evidence="2 3" key="1">
    <citation type="submission" date="2022-11" db="EMBL/GenBank/DDBJ databases">
        <title>Deinococcus ZS9-10, Low Temperature and Draught-tolerating, UV-resistant Bacteria from Continental Antarctica.</title>
        <authorList>
            <person name="Cheng L."/>
        </authorList>
    </citation>
    <scope>NUCLEOTIDE SEQUENCE [LARGE SCALE GENOMIC DNA]</scope>
    <source>
        <strain evidence="2 3">ZS9-10</strain>
    </source>
</reference>
<protein>
    <submittedName>
        <fullName evidence="2">Uncharacterized protein</fullName>
    </submittedName>
</protein>
<organism evidence="2 3">
    <name type="scientific">Deinococcus arenicola</name>
    <dbReference type="NCBI Taxonomy" id="2994950"/>
    <lineage>
        <taxon>Bacteria</taxon>
        <taxon>Thermotogati</taxon>
        <taxon>Deinococcota</taxon>
        <taxon>Deinococci</taxon>
        <taxon>Deinococcales</taxon>
        <taxon>Deinococcaceae</taxon>
        <taxon>Deinococcus</taxon>
    </lineage>
</organism>
<evidence type="ECO:0000256" key="1">
    <source>
        <dbReference type="SAM" id="MobiDB-lite"/>
    </source>
</evidence>
<name>A0ABU4DSA1_9DEIO</name>
<keyword evidence="3" id="KW-1185">Reference proteome</keyword>
<dbReference type="EMBL" id="JAPMIV010000015">
    <property type="protein sequence ID" value="MDV6374857.1"/>
    <property type="molecule type" value="Genomic_DNA"/>
</dbReference>
<sequence length="68" mass="7472">MTDPKQPTGKPGRTSVPTEALLRAVRDASERLTRFSRSPEVRREAGNVAQAVGKLLDAIRRSGAEKER</sequence>
<gene>
    <name evidence="2" type="ORF">ORD21_09685</name>
</gene>